<proteinExistence type="inferred from homology"/>
<evidence type="ECO:0000313" key="5">
    <source>
        <dbReference type="Proteomes" id="UP000696280"/>
    </source>
</evidence>
<feature type="compositionally biased region" description="Basic and acidic residues" evidence="2">
    <location>
        <begin position="59"/>
        <end position="68"/>
    </location>
</feature>
<dbReference type="PANTHER" id="PTHR11440">
    <property type="entry name" value="LECITHIN-CHOLESTEROL ACYLTRANSFERASE-RELATED"/>
    <property type="match status" value="1"/>
</dbReference>
<dbReference type="Gene3D" id="3.40.50.1820">
    <property type="entry name" value="alpha/beta hydrolase"/>
    <property type="match status" value="1"/>
</dbReference>
<gene>
    <name evidence="4" type="ORF">HYFRA_00003551</name>
</gene>
<dbReference type="SUPFAM" id="SSF53474">
    <property type="entry name" value="alpha/beta-Hydrolases"/>
    <property type="match status" value="1"/>
</dbReference>
<dbReference type="Proteomes" id="UP000696280">
    <property type="component" value="Unassembled WGS sequence"/>
</dbReference>
<protein>
    <recommendedName>
        <fullName evidence="3">DUF676 domain-containing protein</fullName>
    </recommendedName>
</protein>
<sequence>MTLLLARTTRIRWHPPRSALLPGSSIHGQTAHINILLSSSRQPFSDYLPSRGNQNLPNKNDHEKSADPRMRELGRAIEDDFASLREKYATPKHPIVLAHGLLGFDELRLAGKYFRGVQYWRGITDALRANGVEVIIAQVPPSASIEERAAKLSHDIAAKANGKSVNIIAHSMGGLDARYMISQLQPENVNVLSLTTIASPHRGSSFADFVIDEIGPAHLPKIYDWCQRFGIGTGAFQQLTKRYMLEEFNPKTPDDTTVRYFSYGATADPGVLSPFRYSHGIVNAAEGPNDGLVSVESAMWGTYKGTLVGVSHLDLINWTNRLQYWALKVVGIERKFNAIAFYLDIADMLAKEDL</sequence>
<dbReference type="AlphaFoldDB" id="A0A9N9KWD7"/>
<keyword evidence="5" id="KW-1185">Reference proteome</keyword>
<reference evidence="4" key="1">
    <citation type="submission" date="2021-07" db="EMBL/GenBank/DDBJ databases">
        <authorList>
            <person name="Durling M."/>
        </authorList>
    </citation>
    <scope>NUCLEOTIDE SEQUENCE</scope>
</reference>
<name>A0A9N9KWD7_9HELO</name>
<evidence type="ECO:0000256" key="1">
    <source>
        <dbReference type="ARBA" id="ARBA00007920"/>
    </source>
</evidence>
<organism evidence="4 5">
    <name type="scientific">Hymenoscyphus fraxineus</name>
    <dbReference type="NCBI Taxonomy" id="746836"/>
    <lineage>
        <taxon>Eukaryota</taxon>
        <taxon>Fungi</taxon>
        <taxon>Dikarya</taxon>
        <taxon>Ascomycota</taxon>
        <taxon>Pezizomycotina</taxon>
        <taxon>Leotiomycetes</taxon>
        <taxon>Helotiales</taxon>
        <taxon>Helotiaceae</taxon>
        <taxon>Hymenoscyphus</taxon>
    </lineage>
</organism>
<comment type="caution">
    <text evidence="4">The sequence shown here is derived from an EMBL/GenBank/DDBJ whole genome shotgun (WGS) entry which is preliminary data.</text>
</comment>
<accession>A0A9N9KWD7</accession>
<dbReference type="Pfam" id="PF05057">
    <property type="entry name" value="DUF676"/>
    <property type="match status" value="1"/>
</dbReference>
<dbReference type="InterPro" id="IPR007751">
    <property type="entry name" value="DUF676_lipase-like"/>
</dbReference>
<dbReference type="OrthoDB" id="5592486at2759"/>
<dbReference type="InterPro" id="IPR029058">
    <property type="entry name" value="AB_hydrolase_fold"/>
</dbReference>
<dbReference type="EMBL" id="CAJVRL010000049">
    <property type="protein sequence ID" value="CAG8953340.1"/>
    <property type="molecule type" value="Genomic_DNA"/>
</dbReference>
<evidence type="ECO:0000259" key="3">
    <source>
        <dbReference type="Pfam" id="PF05057"/>
    </source>
</evidence>
<feature type="region of interest" description="Disordered" evidence="2">
    <location>
        <begin position="47"/>
        <end position="68"/>
    </location>
</feature>
<comment type="similarity">
    <text evidence="1">Belongs to the putative lipase ROG1 family.</text>
</comment>
<feature type="domain" description="DUF676" evidence="3">
    <location>
        <begin position="156"/>
        <end position="207"/>
    </location>
</feature>
<evidence type="ECO:0000256" key="2">
    <source>
        <dbReference type="SAM" id="MobiDB-lite"/>
    </source>
</evidence>
<evidence type="ECO:0000313" key="4">
    <source>
        <dbReference type="EMBL" id="CAG8953340.1"/>
    </source>
</evidence>